<dbReference type="Proteomes" id="UP001057402">
    <property type="component" value="Chromosome 2"/>
</dbReference>
<sequence length="130" mass="13654">MVTGGVVFLVCSIGNGCQEHCHAHHRQDIAGIGVGFTDQSVPVHRPVRSGSPVRDGPAEVKRALRMGFQLAITIGILVANIVTYGTNKIKEGWGLRISLGLAVVPAVMMTLGSLCLPDTPNTRSSPCPGL</sequence>
<dbReference type="EMBL" id="CM042881">
    <property type="protein sequence ID" value="KAI4384301.1"/>
    <property type="molecule type" value="Genomic_DNA"/>
</dbReference>
<organism evidence="1 2">
    <name type="scientific">Melastoma candidum</name>
    <dbReference type="NCBI Taxonomy" id="119954"/>
    <lineage>
        <taxon>Eukaryota</taxon>
        <taxon>Viridiplantae</taxon>
        <taxon>Streptophyta</taxon>
        <taxon>Embryophyta</taxon>
        <taxon>Tracheophyta</taxon>
        <taxon>Spermatophyta</taxon>
        <taxon>Magnoliopsida</taxon>
        <taxon>eudicotyledons</taxon>
        <taxon>Gunneridae</taxon>
        <taxon>Pentapetalae</taxon>
        <taxon>rosids</taxon>
        <taxon>malvids</taxon>
        <taxon>Myrtales</taxon>
        <taxon>Melastomataceae</taxon>
        <taxon>Melastomatoideae</taxon>
        <taxon>Melastomateae</taxon>
        <taxon>Melastoma</taxon>
    </lineage>
</organism>
<proteinExistence type="predicted"/>
<reference evidence="2" key="1">
    <citation type="journal article" date="2023" name="Front. Plant Sci.">
        <title>Chromosomal-level genome assembly of Melastoma candidum provides insights into trichome evolution.</title>
        <authorList>
            <person name="Zhong Y."/>
            <person name="Wu W."/>
            <person name="Sun C."/>
            <person name="Zou P."/>
            <person name="Liu Y."/>
            <person name="Dai S."/>
            <person name="Zhou R."/>
        </authorList>
    </citation>
    <scope>NUCLEOTIDE SEQUENCE [LARGE SCALE GENOMIC DNA]</scope>
</reference>
<keyword evidence="2" id="KW-1185">Reference proteome</keyword>
<gene>
    <name evidence="1" type="ORF">MLD38_002474</name>
</gene>
<evidence type="ECO:0000313" key="2">
    <source>
        <dbReference type="Proteomes" id="UP001057402"/>
    </source>
</evidence>
<accession>A0ACB9RYP5</accession>
<protein>
    <submittedName>
        <fullName evidence="1">Uncharacterized protein</fullName>
    </submittedName>
</protein>
<evidence type="ECO:0000313" key="1">
    <source>
        <dbReference type="EMBL" id="KAI4384301.1"/>
    </source>
</evidence>
<name>A0ACB9RYP5_9MYRT</name>
<comment type="caution">
    <text evidence="1">The sequence shown here is derived from an EMBL/GenBank/DDBJ whole genome shotgun (WGS) entry which is preliminary data.</text>
</comment>